<reference evidence="3" key="1">
    <citation type="submission" date="2021-03" db="EMBL/GenBank/DDBJ databases">
        <authorList>
            <person name="Li Z."/>
            <person name="Yang C."/>
        </authorList>
    </citation>
    <scope>NUCLEOTIDE SEQUENCE</scope>
    <source>
        <strain evidence="3">Dzin_1.0</strain>
        <tissue evidence="3">Leaf</tissue>
    </source>
</reference>
<dbReference type="InterPro" id="IPR000157">
    <property type="entry name" value="TIR_dom"/>
</dbReference>
<dbReference type="Pfam" id="PF00931">
    <property type="entry name" value="NB-ARC"/>
    <property type="match status" value="1"/>
</dbReference>
<dbReference type="GO" id="GO:0043531">
    <property type="term" value="F:ADP binding"/>
    <property type="evidence" value="ECO:0007669"/>
    <property type="project" value="InterPro"/>
</dbReference>
<dbReference type="PANTHER" id="PTHR32472">
    <property type="entry name" value="DNA REPAIR PROTEIN RADA"/>
    <property type="match status" value="1"/>
</dbReference>
<proteinExistence type="predicted"/>
<dbReference type="PANTHER" id="PTHR32472:SF11">
    <property type="entry name" value="DISEASE RESISTANCE PROTEIN (TIR-NBS CLASS)"/>
    <property type="match status" value="1"/>
</dbReference>
<dbReference type="InterPro" id="IPR035897">
    <property type="entry name" value="Toll_tir_struct_dom_sf"/>
</dbReference>
<feature type="domain" description="TIR" evidence="2">
    <location>
        <begin position="189"/>
        <end position="308"/>
    </location>
</feature>
<dbReference type="InterPro" id="IPR003593">
    <property type="entry name" value="AAA+_ATPase"/>
</dbReference>
<evidence type="ECO:0000313" key="4">
    <source>
        <dbReference type="Proteomes" id="UP001085076"/>
    </source>
</evidence>
<dbReference type="GO" id="GO:0000725">
    <property type="term" value="P:recombinational repair"/>
    <property type="evidence" value="ECO:0007669"/>
    <property type="project" value="TreeGrafter"/>
</dbReference>
<gene>
    <name evidence="3" type="ORF">J5N97_024171</name>
</gene>
<comment type="caution">
    <text evidence="3">The sequence shown here is derived from an EMBL/GenBank/DDBJ whole genome shotgun (WGS) entry which is preliminary data.</text>
</comment>
<keyword evidence="4" id="KW-1185">Reference proteome</keyword>
<dbReference type="Gene3D" id="3.40.50.300">
    <property type="entry name" value="P-loop containing nucleotide triphosphate hydrolases"/>
    <property type="match status" value="1"/>
</dbReference>
<protein>
    <recommendedName>
        <fullName evidence="2">TIR domain-containing protein</fullName>
    </recommendedName>
</protein>
<dbReference type="SUPFAM" id="SSF52200">
    <property type="entry name" value="Toll/Interleukin receptor TIR domain"/>
    <property type="match status" value="1"/>
</dbReference>
<feature type="compositionally biased region" description="Basic and acidic residues" evidence="1">
    <location>
        <begin position="156"/>
        <end position="167"/>
    </location>
</feature>
<dbReference type="OrthoDB" id="626167at2759"/>
<evidence type="ECO:0000313" key="3">
    <source>
        <dbReference type="EMBL" id="KAJ0967254.1"/>
    </source>
</evidence>
<dbReference type="Gene3D" id="3.40.50.10140">
    <property type="entry name" value="Toll/interleukin-1 receptor homology (TIR) domain"/>
    <property type="match status" value="1"/>
</dbReference>
<dbReference type="InterPro" id="IPR058874">
    <property type="entry name" value="WHD_plant"/>
</dbReference>
<evidence type="ECO:0000256" key="1">
    <source>
        <dbReference type="SAM" id="MobiDB-lite"/>
    </source>
</evidence>
<organism evidence="3 4">
    <name type="scientific">Dioscorea zingiberensis</name>
    <dbReference type="NCBI Taxonomy" id="325984"/>
    <lineage>
        <taxon>Eukaryota</taxon>
        <taxon>Viridiplantae</taxon>
        <taxon>Streptophyta</taxon>
        <taxon>Embryophyta</taxon>
        <taxon>Tracheophyta</taxon>
        <taxon>Spermatophyta</taxon>
        <taxon>Magnoliopsida</taxon>
        <taxon>Liliopsida</taxon>
        <taxon>Dioscoreales</taxon>
        <taxon>Dioscoreaceae</taxon>
        <taxon>Dioscorea</taxon>
    </lineage>
</organism>
<dbReference type="Pfam" id="PF13676">
    <property type="entry name" value="TIR_2"/>
    <property type="match status" value="1"/>
</dbReference>
<feature type="compositionally biased region" description="Low complexity" evidence="1">
    <location>
        <begin position="146"/>
        <end position="155"/>
    </location>
</feature>
<dbReference type="GO" id="GO:0007165">
    <property type="term" value="P:signal transduction"/>
    <property type="evidence" value="ECO:0007669"/>
    <property type="project" value="InterPro"/>
</dbReference>
<dbReference type="SUPFAM" id="SSF52540">
    <property type="entry name" value="P-loop containing nucleoside triphosphate hydrolases"/>
    <property type="match status" value="1"/>
</dbReference>
<accession>A0A9D5C6L4</accession>
<dbReference type="Pfam" id="PF25895">
    <property type="entry name" value="WHD_plant_disease"/>
    <property type="match status" value="1"/>
</dbReference>
<dbReference type="InterPro" id="IPR027417">
    <property type="entry name" value="P-loop_NTPase"/>
</dbReference>
<feature type="region of interest" description="Disordered" evidence="1">
    <location>
        <begin position="146"/>
        <end position="169"/>
    </location>
</feature>
<dbReference type="AlphaFoldDB" id="A0A9D5C6L4"/>
<dbReference type="SMART" id="SM00382">
    <property type="entry name" value="AAA"/>
    <property type="match status" value="1"/>
</dbReference>
<reference evidence="3" key="2">
    <citation type="journal article" date="2022" name="Hortic Res">
        <title>The genome of Dioscorea zingiberensis sheds light on the biosynthesis, origin and evolution of the medicinally important diosgenin saponins.</title>
        <authorList>
            <person name="Li Y."/>
            <person name="Tan C."/>
            <person name="Li Z."/>
            <person name="Guo J."/>
            <person name="Li S."/>
            <person name="Chen X."/>
            <person name="Wang C."/>
            <person name="Dai X."/>
            <person name="Yang H."/>
            <person name="Song W."/>
            <person name="Hou L."/>
            <person name="Xu J."/>
            <person name="Tong Z."/>
            <person name="Xu A."/>
            <person name="Yuan X."/>
            <person name="Wang W."/>
            <person name="Yang Q."/>
            <person name="Chen L."/>
            <person name="Sun Z."/>
            <person name="Wang K."/>
            <person name="Pan B."/>
            <person name="Chen J."/>
            <person name="Bao Y."/>
            <person name="Liu F."/>
            <person name="Qi X."/>
            <person name="Gang D.R."/>
            <person name="Wen J."/>
            <person name="Li J."/>
        </authorList>
    </citation>
    <scope>NUCLEOTIDE SEQUENCE</scope>
    <source>
        <strain evidence="3">Dzin_1.0</strain>
    </source>
</reference>
<dbReference type="EMBL" id="JAGGNH010000007">
    <property type="protein sequence ID" value="KAJ0967254.1"/>
    <property type="molecule type" value="Genomic_DNA"/>
</dbReference>
<name>A0A9D5C6L4_9LILI</name>
<evidence type="ECO:0000259" key="2">
    <source>
        <dbReference type="PROSITE" id="PS50104"/>
    </source>
</evidence>
<dbReference type="Proteomes" id="UP001085076">
    <property type="component" value="Miscellaneous, Linkage group lg07"/>
</dbReference>
<sequence length="1013" mass="114867">MELQKSESSMPYEVGCVEFQQGSSKLENEALSAPILRNLSSSSSAFFSATQSPFFSPQTTKFQICEILQSDSMAFSSYGIVSDGNLLGSRAFAGQFESSSNANFANFDVSPVPSFCTSSDFGTPREVIENFLPGVPSDLICDDSSSDCSKGTSTDHLQRNGRREKTSRSNLKNSFYQSSTSISSTSKTFSYDVYIGFHGREPSLLRFANWLHAELEVQGIRCFVSDRARCRNTRSHDTVERIMNCCALGVVILTRKSFSNPYSIEELRNFLGRRNLIPIFFELRFCDCLARDVIERRGEMWERHGGELWMLYGGGEEEWREAVDGLSLVLDSHLETNDSNWRDCIFEAVILLATRLGRRSVVERIKRWRERVGEDQFPFPRNEEFVGRQRELNELELILFGYVSGDGKRKSFEIKVKHRKKNSRIHQQLEGGSKRKDAILLKESEEEIEMQREGIPHRQFRSLRPKSGGKSVQRKRSTRIIYGKGIACVSGKSGIGKTELVLEYAYRFSQRYKMVLWVGGESRYIKQNYLSLCSFLDVDLSDEKCPKKSKVKSFEAQERDAIDRVREALMRDIPFLVIIDNLENEKDWWDQELIMDLLPQFRGETHIIITTRLPRIMDLEPIKLSYLSGLEAMSLMKGNVKDYPIMEIDALRLIEEKLGRLTLGLGIVGAILFELPITPSKLLDTINRMPTRDSIWSDGEAHILRQHPFLMQLFDVCLSIFDYADGPCSLAAQMVQVSGWFGPAAIPLPLLAMAAHKVPGKSHGTQAWKKVFRALTCSFTSTHIKRSEIEASSMLVRFGIARSITKQDGIHFHEIIKLYARKQGSIGIAKAVVQAVTMRSFVSLHSEHQWAACFLLFSFGTDPVTVDLKPSELLLFINRIALPLAIHTFIKFSRCTAALELLRLCADALDAAAEAMISRVEKWLDRSFCCQNPISTDTQYTYIWQELALLKARVLEVSAKLMLQGGQCDIAEDLVRQTIFIRTSIYGENHPDTVSAQETLNKLSSLLMNMQLS</sequence>
<dbReference type="InterPro" id="IPR002182">
    <property type="entry name" value="NB-ARC"/>
</dbReference>
<dbReference type="PROSITE" id="PS50104">
    <property type="entry name" value="TIR"/>
    <property type="match status" value="1"/>
</dbReference>